<feature type="region of interest" description="Disordered" evidence="8">
    <location>
        <begin position="3317"/>
        <end position="3341"/>
    </location>
</feature>
<evidence type="ECO:0000256" key="2">
    <source>
        <dbReference type="ARBA" id="ARBA00006432"/>
    </source>
</evidence>
<dbReference type="OrthoDB" id="2480518at2"/>
<dbReference type="InterPro" id="IPR057326">
    <property type="entry name" value="KR_dom"/>
</dbReference>
<dbReference type="Gene3D" id="3.40.50.12780">
    <property type="entry name" value="N-terminal domain of ligase-like"/>
    <property type="match status" value="3"/>
</dbReference>
<keyword evidence="6" id="KW-0045">Antibiotic biosynthesis</keyword>
<name>A0A1H8SYQ1_9BACL</name>
<dbReference type="SUPFAM" id="SSF52777">
    <property type="entry name" value="CoA-dependent acyltransferases"/>
    <property type="match status" value="4"/>
</dbReference>
<reference evidence="10 13" key="2">
    <citation type="submission" date="2021-06" db="EMBL/GenBank/DDBJ databases">
        <title>Whole genome sequence of Paenibacillus sophorae DSM23020 for comparative genomics.</title>
        <authorList>
            <person name="Kim M.-J."/>
            <person name="Lee G."/>
            <person name="Shin J.-H."/>
        </authorList>
    </citation>
    <scope>NUCLEOTIDE SEQUENCE [LARGE SCALE GENOMIC DNA]</scope>
    <source>
        <strain evidence="10 13">DSM 23020</strain>
    </source>
</reference>
<dbReference type="InterPro" id="IPR020845">
    <property type="entry name" value="AMP-binding_CS"/>
</dbReference>
<dbReference type="InterPro" id="IPR001242">
    <property type="entry name" value="Condensation_dom"/>
</dbReference>
<dbReference type="InterPro" id="IPR013968">
    <property type="entry name" value="PKS_KR"/>
</dbReference>
<dbReference type="CDD" id="cd08953">
    <property type="entry name" value="KR_2_SDR_x"/>
    <property type="match status" value="1"/>
</dbReference>
<evidence type="ECO:0000256" key="7">
    <source>
        <dbReference type="ARBA" id="ARBA00023268"/>
    </source>
</evidence>
<dbReference type="PANTHER" id="PTHR45527:SF14">
    <property type="entry name" value="PLIPASTATIN SYNTHASE SUBUNIT B"/>
    <property type="match status" value="1"/>
</dbReference>
<dbReference type="InterPro" id="IPR010071">
    <property type="entry name" value="AA_adenyl_dom"/>
</dbReference>
<dbReference type="Proteomes" id="UP000683429">
    <property type="component" value="Chromosome"/>
</dbReference>
<dbReference type="Gene3D" id="3.30.300.30">
    <property type="match status" value="2"/>
</dbReference>
<dbReference type="InterPro" id="IPR036736">
    <property type="entry name" value="ACP-like_sf"/>
</dbReference>
<dbReference type="GO" id="GO:0043041">
    <property type="term" value="P:amino acid activation for nonribosomal peptide biosynthetic process"/>
    <property type="evidence" value="ECO:0007669"/>
    <property type="project" value="TreeGrafter"/>
</dbReference>
<keyword evidence="3" id="KW-0596">Phosphopantetheine</keyword>
<dbReference type="EMBL" id="FODH01000012">
    <property type="protein sequence ID" value="SEO83498.1"/>
    <property type="molecule type" value="Genomic_DNA"/>
</dbReference>
<dbReference type="InterPro" id="IPR000873">
    <property type="entry name" value="AMP-dep_synth/lig_dom"/>
</dbReference>
<evidence type="ECO:0000256" key="3">
    <source>
        <dbReference type="ARBA" id="ARBA00022450"/>
    </source>
</evidence>
<proteinExistence type="inferred from homology"/>
<dbReference type="Gene3D" id="3.30.559.30">
    <property type="entry name" value="Nonribosomal peptide synthetase, condensation domain"/>
    <property type="match status" value="2"/>
</dbReference>
<dbReference type="SUPFAM" id="SSF56801">
    <property type="entry name" value="Acetyl-CoA synthetase-like"/>
    <property type="match status" value="3"/>
</dbReference>
<protein>
    <submittedName>
        <fullName evidence="11">Amino acid adenylation domain-containing protein</fullName>
    </submittedName>
    <submittedName>
        <fullName evidence="10">Non-ribosomal peptide synthetase</fullName>
    </submittedName>
</protein>
<dbReference type="Gene3D" id="3.30.559.10">
    <property type="entry name" value="Chloramphenicol acetyltransferase-like domain"/>
    <property type="match status" value="2"/>
</dbReference>
<feature type="domain" description="Carrier" evidence="9">
    <location>
        <begin position="3232"/>
        <end position="3310"/>
    </location>
</feature>
<dbReference type="GO" id="GO:0008610">
    <property type="term" value="P:lipid biosynthetic process"/>
    <property type="evidence" value="ECO:0007669"/>
    <property type="project" value="UniProtKB-ARBA"/>
</dbReference>
<reference evidence="11 12" key="1">
    <citation type="submission" date="2016-10" db="EMBL/GenBank/DDBJ databases">
        <authorList>
            <person name="de Groot N.N."/>
        </authorList>
    </citation>
    <scope>NUCLEOTIDE SEQUENCE [LARGE SCALE GENOMIC DNA]</scope>
    <source>
        <strain evidence="11 12">CGMCC 1.10238</strain>
    </source>
</reference>
<dbReference type="InterPro" id="IPR023213">
    <property type="entry name" value="CAT-like_dom_sf"/>
</dbReference>
<dbReference type="FunFam" id="3.30.559.30:FF:000001">
    <property type="entry name" value="Non-ribosomal peptide synthetase"/>
    <property type="match status" value="1"/>
</dbReference>
<feature type="compositionally biased region" description="Basic and acidic residues" evidence="8">
    <location>
        <begin position="3317"/>
        <end position="3330"/>
    </location>
</feature>
<dbReference type="Gene3D" id="3.40.50.720">
    <property type="entry name" value="NAD(P)-binding Rossmann-like Domain"/>
    <property type="match status" value="1"/>
</dbReference>
<dbReference type="Pfam" id="PF00501">
    <property type="entry name" value="AMP-binding"/>
    <property type="match status" value="3"/>
</dbReference>
<dbReference type="InterPro" id="IPR006162">
    <property type="entry name" value="Ppantetheine_attach_site"/>
</dbReference>
<accession>A0A1H8SYQ1</accession>
<dbReference type="GO" id="GO:0016874">
    <property type="term" value="F:ligase activity"/>
    <property type="evidence" value="ECO:0007669"/>
    <property type="project" value="UniProtKB-KW"/>
</dbReference>
<dbReference type="Proteomes" id="UP000198809">
    <property type="component" value="Unassembled WGS sequence"/>
</dbReference>
<dbReference type="Pfam" id="PF21394">
    <property type="entry name" value="Beta-ketacyl_N"/>
    <property type="match status" value="1"/>
</dbReference>
<feature type="domain" description="Carrier" evidence="9">
    <location>
        <begin position="1716"/>
        <end position="1791"/>
    </location>
</feature>
<evidence type="ECO:0000256" key="4">
    <source>
        <dbReference type="ARBA" id="ARBA00022553"/>
    </source>
</evidence>
<dbReference type="SMART" id="SM00822">
    <property type="entry name" value="PKS_KR"/>
    <property type="match status" value="1"/>
</dbReference>
<dbReference type="GO" id="GO:0031177">
    <property type="term" value="F:phosphopantetheine binding"/>
    <property type="evidence" value="ECO:0007669"/>
    <property type="project" value="InterPro"/>
</dbReference>
<dbReference type="Gene3D" id="1.10.1200.10">
    <property type="entry name" value="ACP-like"/>
    <property type="match status" value="2"/>
</dbReference>
<dbReference type="CDD" id="cd17643">
    <property type="entry name" value="A_NRPS_Cytc1-like"/>
    <property type="match status" value="1"/>
</dbReference>
<evidence type="ECO:0000256" key="6">
    <source>
        <dbReference type="ARBA" id="ARBA00023194"/>
    </source>
</evidence>
<dbReference type="FunFam" id="3.40.50.980:FF:000002">
    <property type="entry name" value="Enterobactin synthetase component F"/>
    <property type="match status" value="1"/>
</dbReference>
<dbReference type="Pfam" id="PF13193">
    <property type="entry name" value="AMP-binding_C"/>
    <property type="match status" value="1"/>
</dbReference>
<dbReference type="PROSITE" id="PS00012">
    <property type="entry name" value="PHOSPHOPANTETHEINE"/>
    <property type="match status" value="1"/>
</dbReference>
<dbReference type="InterPro" id="IPR045851">
    <property type="entry name" value="AMP-bd_C_sf"/>
</dbReference>
<dbReference type="EMBL" id="CP076607">
    <property type="protein sequence ID" value="QWU15602.1"/>
    <property type="molecule type" value="Genomic_DNA"/>
</dbReference>
<dbReference type="InterPro" id="IPR036291">
    <property type="entry name" value="NAD(P)-bd_dom_sf"/>
</dbReference>
<organism evidence="11 12">
    <name type="scientific">Paenibacillus sophorae</name>
    <dbReference type="NCBI Taxonomy" id="1333845"/>
    <lineage>
        <taxon>Bacteria</taxon>
        <taxon>Bacillati</taxon>
        <taxon>Bacillota</taxon>
        <taxon>Bacilli</taxon>
        <taxon>Bacillales</taxon>
        <taxon>Paenibacillaceae</taxon>
        <taxon>Paenibacillus</taxon>
    </lineage>
</organism>
<sequence>MGIQSYQKEAAYQGIRSLLAERLSLSESEVPEELIEQTYEALMFEQELASTEEMILEQFETQALANPERVAVLWGQEAASYEQIRAGMHRVANSLLQQVMEQNVRVGVYVTNPLQRLWAILGVMRAGAVVITADPHERLSQVRTRFDQMGVSCVVCESAWGDSLATNACATVLVDRLEEDSTVFELPPFPARETDAYATITFGREVVRTQTELTDRTASWKAAFDLREGETYALWQAEQGDTWLDHAFWTLTKGAKLVLPSHAETQEALLGCLSEVQADVAYFDSSILAAILHGEQPIPEGLRAILCGSEPLRQASLDSLLANCDTDLYFCFTPGGLPLNLTPIQARPGLGHGRLSLGTPRLGRAALLDPQGHEVEEGVVGEMSLWDGRQLVTTGLKAILSSEGDWRWVESQSKSLAIVGQQICDTNRIAASLMKYSEVADAVVLVKMTLAGCSQPVAYVVLKDEGVNAGDLYEKIQADMPKAELGFKVTAVTSIPLGNGYVDETTLLKMPVVSSTEIRAIEEKIRLFPGISAATTIVVPHQIEVERLALADILPKAVVSEVLVPTEQAEKSSDAVDKISTGTDRAGRERPPAYQNGGELVIPDELPRDLSTALQETARRYPHKGLTFIDSDGEKIFLSYPDLVRRAKHILGGLQALEFKPGSRVILQVDNLAGHFAAFWACVMGGIIPATVAIPPSYQKENGVVAKIYHTWKLLEKPLILTTDRFKSSLEQMTELYSMDGLEVLTIEALEQDQAEGAVHNVQPGDLAFFQLTSGSTGAPKCIQEVHEKIIRHINAGKQCNGYEADDVSLNWLQLDHVVPILTCHLKDVYLGCSQIHVRTDYVLSDPLHWLDLIETYRVTHSWSPNFGFKIVSEALKESSDKHWDLSSLKYLMNAGEQVTLPVIKEFLNATRVFGVAEQIMQPAFGMAEVCTCMTFCNDFSRDVHAVHVLKSSLHGHIELTDESQSDDALTFVSSGRTVRGVEIRIVDGQNELLPESVIGRFQIRGGVVTPGYLNNAEANNESFVEDGWFNTGDLGFILNGELFITGREKELIIIYGANFYCHEIEEIAGQVEGVLPTFIAASGVQDLSNGTETLAIFFVADTEDFTLQIQIAQAIRANVSSKLGIAPGIVVPLEETTFLKTTSGKIQRDVMKKELLNGRYNEILKRIDLALGNENTLPNWFFRKQWVPRQLSIKMHNTVDAALILGTQDGVGGYLASLVRAGGGKAVLVEAGFEFKKLDEQHYMVDPNKTEDFAAVLSELSVAPTHFVHAWPSDVEASLEVGLYSLIRLLNAIDKNGVRALNLLLITRQAWGVLEADISTPEAAAMSGILKTMEQERPGSRCLHVDFDAVAPSAAAKAAYQELTDGVLAGEVAFRGGKRMISKLIPVELTQGQSPLPIKRGGHYLVTGGTGGIGSLTAKMLVEQFDAKVLLVARSTANAYADAWKGLSHLPDRILFFQADVANAHSLEDAVNKAESHWQAPIVGAFHFAGVMEERLLEEETPETIAQAIDGKVLGAKSLLEIFSARPGSLLVMSSSVNGTFGGFRAGAYSAANAYLDELPSAVGQADLSVYSIAWTQWEEIGMNKGSLLADLLKAKGFLSIMPKQGLASLLAALSQTPSMMMVGLNPTKRFVASRMSLPAEPGDLLRCYYSGEVQPNAVLGTLSRGDLTDGFGSVFHFDLNWLDNLPVDATGALDKSALRRLAADKEAVSTKFQEPQSPTEKKLAEIWGKILNVGKIGVSDNFFELGGHSLLATQLISRIRSQFGVEVQIDSLFINPTLEELAKQIEAKLDAFTTPDSTAALKRYEEKEKIPLSFAQERLWFLNQLSPGNPFYNIQQMIRIKGPLDWRDVEQAFKKLAERQAVLRTTFQVVGESPVQVVNDMSQAGIFDLQYLDYYGYAREETDAKVQAFAYEESQRGFDLERGPVFRSRLVRIAENEHILLFTVHHIVADAWSISILIREFLAHFQSATLPELPIEYADFSIWQREWLSGEEYDKQLKYWKNYLKGHSGSLEIKTDFPRPAMPSYKGEKLQLKIPQTQVQALEKLSQSLGVTPHMILLSVFSVLLNKYSGTEDLVVGMPIANRNRTEIEELIGFFVNTLAIRTDLSGNPTFERLVANVKDTLLGAYAHQDMPFEKLVNELQLERKLDRQPLCQVMFVMQNVPMQAMKLEGLDFELMESPHEISKYDLTLSFSETGRELIGALEYSTDLFSRESMERMIDIWNQFLKSVLENPNQKLSELMAQVEVGEELIRKFNRSISLPGVSDEEFIRALLKSRPSILSAAALTPVQRDLYLDYLRSSEGGQYGLAYSVELGTAVDADRWKAAVLQTIEETPVLKSRYFSLNGTFYQCVDTAMEVDWQFVEGDDFNSTVSRYAQPPFDLFENAVRHVLFKNRERGIYTAVLACHHIVLDAHSGHLFFQRVAAAYQRGTGGSQGKSLDVAFHNLVPLRNLSFDRSDAIAFWTEATKQVEPLVHTANVPSNLVRKPRLETIRFNVAHTEKIKQHCREQGFGVAAYFQTLLGVLLARFYQPENDFVLFDVRGGREKQEADIIGCLYQVQPIVFAQSIFDQAETSFAEILSQLLQDRRKARAHKNISVFAQKQIFGRQGVRFYTNFYNFPEFFLGENHSRLAVHESYEADEVHFIFEESADGIEIRLAFDESTWESTQMLERLERLSEQVLGGCNAFGHLEIALADEVKTITEVWNTAAVHDDSQSSLVALFTEQAERTPNAIAIRCDGAEIQYGELNRRTNRLARYLVKKGINANRLVGLFLNPSIDTIVGLIGILKAGGAYLPIDPKYPSERMKFMIQDSGVNLLLTESALCDQADLPDDVDTISLDATWSEIEAESDADLQVEVRGDQLAYVIYTSGSTGTPKGALLNHSNVVRLFSQTAQWYGFNADDVWTLFHSIAFDFSVWEIWGALLHGGTLVVVNPFVARSPYDFRELLRKEKVTVLNQTPSAFVQLIQADMTQSATNDLAIRYVIFGGEALNFTSLQPWFDRHGFEKPQLVNMYGITETTVHVTYKPITEVDFTQGSVSNIGVPIPDLQVYLLDRFGKFSPVGAVGELYVGGPGLAQGYLNRPELTADRFIENRIEPDKSGRLYKTGDIGRWTLTGEIEYLGRSDQQVKIRGFRMELGEIESRLRKLEGIDDVAVVARNNQGDEAELVAYLVSKAELSVSEIKAQLQQNLPDYMMPSAFVMMKALPLTTNGKLDRKALPAPGEFDRRSSSRFIQPESEIQELMVQAWREVLGIQKVGIEDNFYELGGHSLKLVDLQTKLNARLAGKTRPIRTMELFQYPTIRGLSGFLVLSESTESVTKGEDLASSRADKRKQLAARRRGSIK</sequence>
<dbReference type="NCBIfam" id="TIGR01733">
    <property type="entry name" value="AA-adenyl-dom"/>
    <property type="match status" value="1"/>
</dbReference>
<keyword evidence="5" id="KW-0436">Ligase</keyword>
<dbReference type="RefSeq" id="WP_036604900.1">
    <property type="nucleotide sequence ID" value="NZ_CP076607.1"/>
</dbReference>
<dbReference type="CDD" id="cd19531">
    <property type="entry name" value="LCL_NRPS-like"/>
    <property type="match status" value="1"/>
</dbReference>
<dbReference type="InterPro" id="IPR009081">
    <property type="entry name" value="PP-bd_ACP"/>
</dbReference>
<dbReference type="InterPro" id="IPR042099">
    <property type="entry name" value="ANL_N_sf"/>
</dbReference>
<dbReference type="PANTHER" id="PTHR45527">
    <property type="entry name" value="NONRIBOSOMAL PEPTIDE SYNTHETASE"/>
    <property type="match status" value="1"/>
</dbReference>
<dbReference type="PROSITE" id="PS50075">
    <property type="entry name" value="CARRIER"/>
    <property type="match status" value="2"/>
</dbReference>
<keyword evidence="13" id="KW-1185">Reference proteome</keyword>
<evidence type="ECO:0000256" key="8">
    <source>
        <dbReference type="SAM" id="MobiDB-lite"/>
    </source>
</evidence>
<dbReference type="GO" id="GO:0017000">
    <property type="term" value="P:antibiotic biosynthetic process"/>
    <property type="evidence" value="ECO:0007669"/>
    <property type="project" value="UniProtKB-KW"/>
</dbReference>
<keyword evidence="7" id="KW-0511">Multifunctional enzyme</keyword>
<dbReference type="PROSITE" id="PS00455">
    <property type="entry name" value="AMP_BINDING"/>
    <property type="match status" value="2"/>
</dbReference>
<dbReference type="FunFam" id="1.10.1200.10:FF:000005">
    <property type="entry name" value="Nonribosomal peptide synthetase 1"/>
    <property type="match status" value="1"/>
</dbReference>
<feature type="compositionally biased region" description="Basic residues" evidence="8">
    <location>
        <begin position="3331"/>
        <end position="3341"/>
    </location>
</feature>
<dbReference type="Pfam" id="PF08659">
    <property type="entry name" value="KR"/>
    <property type="match status" value="1"/>
</dbReference>
<dbReference type="FunFam" id="3.40.50.12780:FF:000012">
    <property type="entry name" value="Non-ribosomal peptide synthetase"/>
    <property type="match status" value="1"/>
</dbReference>
<dbReference type="InterPro" id="IPR025110">
    <property type="entry name" value="AMP-bd_C"/>
</dbReference>
<evidence type="ECO:0000313" key="10">
    <source>
        <dbReference type="EMBL" id="QWU15602.1"/>
    </source>
</evidence>
<dbReference type="FunFam" id="3.40.50.980:FF:000001">
    <property type="entry name" value="Non-ribosomal peptide synthetase"/>
    <property type="match status" value="1"/>
</dbReference>
<dbReference type="SUPFAM" id="SSF51735">
    <property type="entry name" value="NAD(P)-binding Rossmann-fold domains"/>
    <property type="match status" value="2"/>
</dbReference>
<dbReference type="GO" id="GO:0005737">
    <property type="term" value="C:cytoplasm"/>
    <property type="evidence" value="ECO:0007669"/>
    <property type="project" value="TreeGrafter"/>
</dbReference>
<evidence type="ECO:0000313" key="13">
    <source>
        <dbReference type="Proteomes" id="UP000683429"/>
    </source>
</evidence>
<evidence type="ECO:0000313" key="11">
    <source>
        <dbReference type="EMBL" id="SEO83498.1"/>
    </source>
</evidence>
<dbReference type="FunFam" id="3.30.300.30:FF:000010">
    <property type="entry name" value="Enterobactin synthetase component F"/>
    <property type="match status" value="1"/>
</dbReference>
<evidence type="ECO:0000256" key="1">
    <source>
        <dbReference type="ARBA" id="ARBA00001957"/>
    </source>
</evidence>
<dbReference type="InterPro" id="IPR020806">
    <property type="entry name" value="PKS_PP-bd"/>
</dbReference>
<keyword evidence="4" id="KW-0597">Phosphoprotein</keyword>
<evidence type="ECO:0000256" key="5">
    <source>
        <dbReference type="ARBA" id="ARBA00022598"/>
    </source>
</evidence>
<dbReference type="STRING" id="1333845.SAMN04487895_112159"/>
<dbReference type="GO" id="GO:0044550">
    <property type="term" value="P:secondary metabolite biosynthetic process"/>
    <property type="evidence" value="ECO:0007669"/>
    <property type="project" value="UniProtKB-ARBA"/>
</dbReference>
<comment type="similarity">
    <text evidence="2">Belongs to the ATP-dependent AMP-binding enzyme family.</text>
</comment>
<dbReference type="Pfam" id="PF00550">
    <property type="entry name" value="PP-binding"/>
    <property type="match status" value="2"/>
</dbReference>
<dbReference type="SMART" id="SM00823">
    <property type="entry name" value="PKS_PP"/>
    <property type="match status" value="2"/>
</dbReference>
<evidence type="ECO:0000259" key="9">
    <source>
        <dbReference type="PROSITE" id="PS50075"/>
    </source>
</evidence>
<dbReference type="InterPro" id="IPR049490">
    <property type="entry name" value="C883_1060-like_KR_N"/>
</dbReference>
<dbReference type="Pfam" id="PF00668">
    <property type="entry name" value="Condensation"/>
    <property type="match status" value="2"/>
</dbReference>
<gene>
    <name evidence="10" type="ORF">KP014_27825</name>
    <name evidence="11" type="ORF">SAMN04487895_112159</name>
</gene>
<comment type="cofactor">
    <cofactor evidence="1">
        <name>pantetheine 4'-phosphate</name>
        <dbReference type="ChEBI" id="CHEBI:47942"/>
    </cofactor>
</comment>
<evidence type="ECO:0000313" key="12">
    <source>
        <dbReference type="Proteomes" id="UP000198809"/>
    </source>
</evidence>
<dbReference type="SUPFAM" id="SSF47336">
    <property type="entry name" value="ACP-like"/>
    <property type="match status" value="2"/>
</dbReference>